<evidence type="ECO:0000256" key="1">
    <source>
        <dbReference type="ARBA" id="ARBA00001966"/>
    </source>
</evidence>
<keyword evidence="9" id="KW-0614">Plasmid</keyword>
<evidence type="ECO:0000256" key="4">
    <source>
        <dbReference type="ARBA" id="ARBA00022723"/>
    </source>
</evidence>
<dbReference type="KEGG" id="aare:D3093_17325"/>
<evidence type="ECO:0000256" key="5">
    <source>
        <dbReference type="ARBA" id="ARBA00023002"/>
    </source>
</evidence>
<dbReference type="InterPro" id="IPR007197">
    <property type="entry name" value="rSAM"/>
</dbReference>
<dbReference type="SFLD" id="SFLDS00029">
    <property type="entry name" value="Radical_SAM"/>
    <property type="match status" value="1"/>
</dbReference>
<evidence type="ECO:0000313" key="9">
    <source>
        <dbReference type="EMBL" id="QCN97055.1"/>
    </source>
</evidence>
<evidence type="ECO:0000259" key="8">
    <source>
        <dbReference type="PROSITE" id="PS51918"/>
    </source>
</evidence>
<dbReference type="EMBL" id="CP032322">
    <property type="protein sequence ID" value="QCN97055.1"/>
    <property type="molecule type" value="Genomic_DNA"/>
</dbReference>
<keyword evidence="3" id="KW-0949">S-adenosyl-L-methionine</keyword>
<dbReference type="Gene3D" id="3.20.20.70">
    <property type="entry name" value="Aldolase class I"/>
    <property type="match status" value="1"/>
</dbReference>
<keyword evidence="7" id="KW-0411">Iron-sulfur</keyword>
<keyword evidence="4" id="KW-0479">Metal-binding</keyword>
<reference evidence="9 10" key="1">
    <citation type="submission" date="2018-09" db="EMBL/GenBank/DDBJ databases">
        <title>Whole genome based analysis of evolution and adaptive divergence in Indian and Brazilian strains of Azospirillum brasilense.</title>
        <authorList>
            <person name="Singh C."/>
            <person name="Tripathi A.K."/>
        </authorList>
    </citation>
    <scope>NUCLEOTIDE SEQUENCE [LARGE SCALE GENOMIC DNA]</scope>
    <source>
        <strain evidence="9 10">MTCC4035</strain>
        <plasmid evidence="9 10">p1</plasmid>
    </source>
</reference>
<dbReference type="CDD" id="cd01335">
    <property type="entry name" value="Radical_SAM"/>
    <property type="match status" value="1"/>
</dbReference>
<gene>
    <name evidence="9" type="ORF">D3093_17325</name>
</gene>
<sequence>MWHITDRCPLNCFFCFAPKSALTTPSADIISIANKLQKLGVQKVDISGGEPLATKVFPETVEALATQKIHITVTTSGVSGDANRDWLLKNIDKFSRIIISIDGPSPAEHDDLRAFNGAWERANQLINRITTADKARAVRINTVVTRPFVFNNWLDRMTEMVEGLRVREWCIIQPHPANKKDHFDRYNVEDEHFDDVAMKVRAASMDCNVIVRRRDAYSTYWSIQPNGSLRQHTDGADDRNSIDFIRSPIDVLREHIRPTETIVPTGEEA</sequence>
<dbReference type="PROSITE" id="PS01305">
    <property type="entry name" value="MOAA_NIFB_PQQE"/>
    <property type="match status" value="1"/>
</dbReference>
<evidence type="ECO:0000256" key="2">
    <source>
        <dbReference type="ARBA" id="ARBA00022485"/>
    </source>
</evidence>
<dbReference type="Proteomes" id="UP000298595">
    <property type="component" value="Plasmid p1"/>
</dbReference>
<dbReference type="InterPro" id="IPR050377">
    <property type="entry name" value="Radical_SAM_PqqE_MftC-like"/>
</dbReference>
<keyword evidence="2" id="KW-0004">4Fe-4S</keyword>
<name>A0A4D8PN26_9PROT</name>
<accession>A0A4D8PN26</accession>
<dbReference type="InterPro" id="IPR000385">
    <property type="entry name" value="MoaA_NifB_PqqE_Fe-S-bd_CS"/>
</dbReference>
<evidence type="ECO:0000313" key="10">
    <source>
        <dbReference type="Proteomes" id="UP000298595"/>
    </source>
</evidence>
<proteinExistence type="predicted"/>
<dbReference type="AlphaFoldDB" id="A0A4D8PN26"/>
<comment type="cofactor">
    <cofactor evidence="1">
        <name>[4Fe-4S] cluster</name>
        <dbReference type="ChEBI" id="CHEBI:49883"/>
    </cofactor>
</comment>
<keyword evidence="6" id="KW-0408">Iron</keyword>
<dbReference type="SFLD" id="SFLDG01067">
    <property type="entry name" value="SPASM/twitch_domain_containing"/>
    <property type="match status" value="1"/>
</dbReference>
<protein>
    <submittedName>
        <fullName evidence="9">Radical SAM protein</fullName>
    </submittedName>
</protein>
<dbReference type="PANTHER" id="PTHR11228">
    <property type="entry name" value="RADICAL SAM DOMAIN PROTEIN"/>
    <property type="match status" value="1"/>
</dbReference>
<dbReference type="SUPFAM" id="SSF102114">
    <property type="entry name" value="Radical SAM enzymes"/>
    <property type="match status" value="1"/>
</dbReference>
<dbReference type="InterPro" id="IPR013785">
    <property type="entry name" value="Aldolase_TIM"/>
</dbReference>
<dbReference type="GO" id="GO:0051539">
    <property type="term" value="F:4 iron, 4 sulfur cluster binding"/>
    <property type="evidence" value="ECO:0007669"/>
    <property type="project" value="UniProtKB-KW"/>
</dbReference>
<dbReference type="GO" id="GO:0016491">
    <property type="term" value="F:oxidoreductase activity"/>
    <property type="evidence" value="ECO:0007669"/>
    <property type="project" value="UniProtKB-KW"/>
</dbReference>
<feature type="domain" description="Radical SAM core" evidence="8">
    <location>
        <begin position="1"/>
        <end position="220"/>
    </location>
</feature>
<dbReference type="GO" id="GO:0046872">
    <property type="term" value="F:metal ion binding"/>
    <property type="evidence" value="ECO:0007669"/>
    <property type="project" value="UniProtKB-KW"/>
</dbReference>
<dbReference type="PANTHER" id="PTHR11228:SF7">
    <property type="entry name" value="PQQA PEPTIDE CYCLASE"/>
    <property type="match status" value="1"/>
</dbReference>
<evidence type="ECO:0000256" key="3">
    <source>
        <dbReference type="ARBA" id="ARBA00022691"/>
    </source>
</evidence>
<evidence type="ECO:0000256" key="6">
    <source>
        <dbReference type="ARBA" id="ARBA00023004"/>
    </source>
</evidence>
<organism evidence="9 10">
    <name type="scientific">Azospirillum argentinense</name>
    <dbReference type="NCBI Taxonomy" id="2970906"/>
    <lineage>
        <taxon>Bacteria</taxon>
        <taxon>Pseudomonadati</taxon>
        <taxon>Pseudomonadota</taxon>
        <taxon>Alphaproteobacteria</taxon>
        <taxon>Rhodospirillales</taxon>
        <taxon>Azospirillaceae</taxon>
        <taxon>Azospirillum</taxon>
    </lineage>
</organism>
<evidence type="ECO:0000256" key="7">
    <source>
        <dbReference type="ARBA" id="ARBA00023014"/>
    </source>
</evidence>
<geneLocation type="plasmid" evidence="9 10">
    <name>p1</name>
</geneLocation>
<keyword evidence="5" id="KW-0560">Oxidoreductase</keyword>
<dbReference type="PROSITE" id="PS51918">
    <property type="entry name" value="RADICAL_SAM"/>
    <property type="match status" value="1"/>
</dbReference>
<dbReference type="Pfam" id="PF04055">
    <property type="entry name" value="Radical_SAM"/>
    <property type="match status" value="1"/>
</dbReference>
<dbReference type="InterPro" id="IPR058240">
    <property type="entry name" value="rSAM_sf"/>
</dbReference>